<sequence>MGDARKVTVPGTVGSAAGGGIPGGGDGPATARSAAELAERIGFGAPRGTHALGGGDPGCLMVGLAVVLLPPGIGLTAGSYQAGVTALGAVFLAMAVALVVLTPIVLKSRDGRIPRLHLYDGGLVLSRPEGIAACPWSEVRVVEYTKSTAVGQGGNVITVNRLRLEHIDGEALCSLGPAAPMAEISRLALAGGART</sequence>
<keyword evidence="2" id="KW-0472">Membrane</keyword>
<evidence type="ECO:0000313" key="4">
    <source>
        <dbReference type="Proteomes" id="UP000199341"/>
    </source>
</evidence>
<keyword evidence="4" id="KW-1185">Reference proteome</keyword>
<accession>A0A1H0B6Y5</accession>
<evidence type="ECO:0000256" key="2">
    <source>
        <dbReference type="SAM" id="Phobius"/>
    </source>
</evidence>
<dbReference type="AlphaFoldDB" id="A0A1H0B6Y5"/>
<keyword evidence="2" id="KW-0812">Transmembrane</keyword>
<evidence type="ECO:0000256" key="1">
    <source>
        <dbReference type="SAM" id="MobiDB-lite"/>
    </source>
</evidence>
<feature type="transmembrane region" description="Helical" evidence="2">
    <location>
        <begin position="59"/>
        <end position="80"/>
    </location>
</feature>
<feature type="region of interest" description="Disordered" evidence="1">
    <location>
        <begin position="1"/>
        <end position="30"/>
    </location>
</feature>
<protein>
    <recommendedName>
        <fullName evidence="5">PH domain-containing protein</fullName>
    </recommendedName>
</protein>
<keyword evidence="2" id="KW-1133">Transmembrane helix</keyword>
<gene>
    <name evidence="3" type="ORF">SAMN05216259_10474</name>
</gene>
<name>A0A1H0B6Y5_9ACTN</name>
<feature type="transmembrane region" description="Helical" evidence="2">
    <location>
        <begin position="86"/>
        <end position="106"/>
    </location>
</feature>
<evidence type="ECO:0000313" key="3">
    <source>
        <dbReference type="EMBL" id="SDN41394.1"/>
    </source>
</evidence>
<proteinExistence type="predicted"/>
<organism evidence="3 4">
    <name type="scientific">Actinacidiphila guanduensis</name>
    <dbReference type="NCBI Taxonomy" id="310781"/>
    <lineage>
        <taxon>Bacteria</taxon>
        <taxon>Bacillati</taxon>
        <taxon>Actinomycetota</taxon>
        <taxon>Actinomycetes</taxon>
        <taxon>Kitasatosporales</taxon>
        <taxon>Streptomycetaceae</taxon>
        <taxon>Actinacidiphila</taxon>
    </lineage>
</organism>
<reference evidence="3 4" key="1">
    <citation type="submission" date="2016-10" db="EMBL/GenBank/DDBJ databases">
        <authorList>
            <person name="de Groot N.N."/>
        </authorList>
    </citation>
    <scope>NUCLEOTIDE SEQUENCE [LARGE SCALE GENOMIC DNA]</scope>
    <source>
        <strain evidence="3 4">CGMCC 4.2022</strain>
    </source>
</reference>
<dbReference type="Proteomes" id="UP000199341">
    <property type="component" value="Unassembled WGS sequence"/>
</dbReference>
<feature type="compositionally biased region" description="Gly residues" evidence="1">
    <location>
        <begin position="16"/>
        <end position="27"/>
    </location>
</feature>
<evidence type="ECO:0008006" key="5">
    <source>
        <dbReference type="Google" id="ProtNLM"/>
    </source>
</evidence>
<dbReference type="EMBL" id="FNIE01000004">
    <property type="protein sequence ID" value="SDN41394.1"/>
    <property type="molecule type" value="Genomic_DNA"/>
</dbReference>